<comment type="caution">
    <text evidence="3">The sequence shown here is derived from an EMBL/GenBank/DDBJ whole genome shotgun (WGS) entry which is preliminary data.</text>
</comment>
<dbReference type="OrthoDB" id="3253247at2"/>
<dbReference type="InterPro" id="IPR010610">
    <property type="entry name" value="EryCIII-like_C"/>
</dbReference>
<feature type="domain" description="Glycosyltransferase family 28 N-terminal" evidence="1">
    <location>
        <begin position="7"/>
        <end position="113"/>
    </location>
</feature>
<proteinExistence type="predicted"/>
<reference evidence="3" key="1">
    <citation type="submission" date="2016-10" db="EMBL/GenBank/DDBJ databases">
        <title>Draft Genome Sequence of Nocardioides luteus Strain BAFB, an Alkane-Degrading Bacterium Isolated from JP-7 Polluted Soil.</title>
        <authorList>
            <person name="Brown L."/>
            <person name="Ruiz O.N."/>
            <person name="Gunasekera T."/>
        </authorList>
    </citation>
    <scope>NUCLEOTIDE SEQUENCE [LARGE SCALE GENOMIC DNA]</scope>
    <source>
        <strain evidence="3">BAFB</strain>
    </source>
</reference>
<evidence type="ECO:0000259" key="2">
    <source>
        <dbReference type="Pfam" id="PF06722"/>
    </source>
</evidence>
<dbReference type="EMBL" id="JZDQ02000022">
    <property type="protein sequence ID" value="OIJ25692.1"/>
    <property type="molecule type" value="Genomic_DNA"/>
</dbReference>
<dbReference type="GO" id="GO:0008194">
    <property type="term" value="F:UDP-glycosyltransferase activity"/>
    <property type="evidence" value="ECO:0007669"/>
    <property type="project" value="InterPro"/>
</dbReference>
<gene>
    <name evidence="3" type="ORF">UG56_016030</name>
</gene>
<dbReference type="InterPro" id="IPR050426">
    <property type="entry name" value="Glycosyltransferase_28"/>
</dbReference>
<dbReference type="PANTHER" id="PTHR48050:SF13">
    <property type="entry name" value="STEROL 3-BETA-GLUCOSYLTRANSFERASE UGT80A2"/>
    <property type="match status" value="1"/>
</dbReference>
<keyword evidence="4" id="KW-1185">Reference proteome</keyword>
<dbReference type="Proteomes" id="UP000033772">
    <property type="component" value="Unassembled WGS sequence"/>
</dbReference>
<dbReference type="InterPro" id="IPR004276">
    <property type="entry name" value="GlycoTrans_28_N"/>
</dbReference>
<dbReference type="CDD" id="cd03784">
    <property type="entry name" value="GT1_Gtf-like"/>
    <property type="match status" value="1"/>
</dbReference>
<dbReference type="GO" id="GO:0016758">
    <property type="term" value="F:hexosyltransferase activity"/>
    <property type="evidence" value="ECO:0007669"/>
    <property type="project" value="InterPro"/>
</dbReference>
<keyword evidence="3" id="KW-0808">Transferase</keyword>
<name>A0A1J4N2A3_9ACTN</name>
<dbReference type="InterPro" id="IPR002213">
    <property type="entry name" value="UDP_glucos_trans"/>
</dbReference>
<dbReference type="FunFam" id="3.40.50.2000:FF:000009">
    <property type="entry name" value="Sterol 3-beta-glucosyltransferase UGT80A2"/>
    <property type="match status" value="1"/>
</dbReference>
<dbReference type="Gene3D" id="3.40.50.2000">
    <property type="entry name" value="Glycogen Phosphorylase B"/>
    <property type="match status" value="2"/>
</dbReference>
<dbReference type="GO" id="GO:0033072">
    <property type="term" value="P:vancomycin biosynthetic process"/>
    <property type="evidence" value="ECO:0007669"/>
    <property type="project" value="UniProtKB-ARBA"/>
</dbReference>
<evidence type="ECO:0000313" key="3">
    <source>
        <dbReference type="EMBL" id="OIJ25692.1"/>
    </source>
</evidence>
<dbReference type="Pfam" id="PF06722">
    <property type="entry name" value="EryCIII-like_C"/>
    <property type="match status" value="1"/>
</dbReference>
<dbReference type="AlphaFoldDB" id="A0A1J4N2A3"/>
<feature type="domain" description="Erythromycin biosynthesis protein CIII-like C-terminal" evidence="2">
    <location>
        <begin position="302"/>
        <end position="400"/>
    </location>
</feature>
<dbReference type="PANTHER" id="PTHR48050">
    <property type="entry name" value="STEROL 3-BETA-GLUCOSYLTRANSFERASE"/>
    <property type="match status" value="1"/>
</dbReference>
<dbReference type="GO" id="GO:0005975">
    <property type="term" value="P:carbohydrate metabolic process"/>
    <property type="evidence" value="ECO:0007669"/>
    <property type="project" value="InterPro"/>
</dbReference>
<protein>
    <submittedName>
        <fullName evidence="3">Glycosyl transferase</fullName>
    </submittedName>
</protein>
<accession>A0A1J4N2A3</accession>
<dbReference type="Pfam" id="PF03033">
    <property type="entry name" value="Glyco_transf_28"/>
    <property type="match status" value="1"/>
</dbReference>
<evidence type="ECO:0000259" key="1">
    <source>
        <dbReference type="Pfam" id="PF03033"/>
    </source>
</evidence>
<organism evidence="3 4">
    <name type="scientific">Nocardioides luteus</name>
    <dbReference type="NCBI Taxonomy" id="1844"/>
    <lineage>
        <taxon>Bacteria</taxon>
        <taxon>Bacillati</taxon>
        <taxon>Actinomycetota</taxon>
        <taxon>Actinomycetes</taxon>
        <taxon>Propionibacteriales</taxon>
        <taxon>Nocardioidaceae</taxon>
        <taxon>Nocardioides</taxon>
    </lineage>
</organism>
<evidence type="ECO:0000313" key="4">
    <source>
        <dbReference type="Proteomes" id="UP000033772"/>
    </source>
</evidence>
<dbReference type="STRING" id="1844.UG56_016030"/>
<sequence length="421" mass="44695">MRFVFGLMGSRGDVQPALAVALELRRRGHEVTVGVAPNLVPLAARLELDPHAVGPDSGALLASSLVREEMRSANPRTRVRAVRAVSAHGWDDFRADLVSLAGERGSADVVVAGLLGQEVGSALAERIGAGFAALHYFPVRSNRSVKVVPGPEAVQQKAWDVGMQMRWELTREAENTQRTALGLPPARSALQTRLRARGAVEVQAYDPLLVPGLRREWGIQSPFAGFLALSEADRLRLGETAPNESGGDDLGDWLAEGYPPVYVGFGSMPVADPARLVAEVAAATADLGLRALVSSGWNSFEVEVPDHVRLVGAVDHAAVLPRCVAAVHHGGAGTTAAVLRAGIPSVVGWYSADQPVWGRLLGDLGVGTSFRAARLDRDRLREALGSVLMPQVRERAAEVAPLLITPEVAVARAADALERAR</sequence>
<dbReference type="SUPFAM" id="SSF53756">
    <property type="entry name" value="UDP-Glycosyltransferase/glycogen phosphorylase"/>
    <property type="match status" value="1"/>
</dbReference>
<dbReference type="RefSeq" id="WP_071327132.1">
    <property type="nucleotide sequence ID" value="NZ_JZDQ02000022.1"/>
</dbReference>